<evidence type="ECO:0000313" key="2">
    <source>
        <dbReference type="EMBL" id="JAG50612.1"/>
    </source>
</evidence>
<reference evidence="2" key="1">
    <citation type="submission" date="2014-09" db="EMBL/GenBank/DDBJ databases">
        <authorList>
            <person name="Magalhaes I.L.F."/>
            <person name="Oliveira U."/>
            <person name="Santos F.R."/>
            <person name="Vidigal T.H.D.A."/>
            <person name="Brescovit A.D."/>
            <person name="Santos A.J."/>
        </authorList>
    </citation>
    <scope>NUCLEOTIDE SEQUENCE</scope>
</reference>
<sequence length="174" mass="18919">LNLTLGAVVMKRKNEPKNANTTYRTVPTTVSCLFRRSILTAGLFLYGPSSVRISDWELDQNIQEEAVGERGSFNFGYDVGDFEGDGGEGRPVVGTRSSTLVDEGDDLRGRLGREVEGETAGVRQPREDFLVAPAGVREVASGEDLPDGDAEREDVGFRGVVVFGNPLRRHPSYG</sequence>
<proteinExistence type="predicted"/>
<feature type="non-terminal residue" evidence="2">
    <location>
        <position position="1"/>
    </location>
</feature>
<accession>A0A0K8SBE6</accession>
<organism evidence="2">
    <name type="scientific">Lygus hesperus</name>
    <name type="common">Western plant bug</name>
    <dbReference type="NCBI Taxonomy" id="30085"/>
    <lineage>
        <taxon>Eukaryota</taxon>
        <taxon>Metazoa</taxon>
        <taxon>Ecdysozoa</taxon>
        <taxon>Arthropoda</taxon>
        <taxon>Hexapoda</taxon>
        <taxon>Insecta</taxon>
        <taxon>Pterygota</taxon>
        <taxon>Neoptera</taxon>
        <taxon>Paraneoptera</taxon>
        <taxon>Hemiptera</taxon>
        <taxon>Heteroptera</taxon>
        <taxon>Panheteroptera</taxon>
        <taxon>Cimicomorpha</taxon>
        <taxon>Miridae</taxon>
        <taxon>Mirini</taxon>
        <taxon>Lygus</taxon>
    </lineage>
</organism>
<dbReference type="EMBL" id="GBRD01015214">
    <property type="protein sequence ID" value="JAG50612.1"/>
    <property type="molecule type" value="Transcribed_RNA"/>
</dbReference>
<name>A0A0K8SBE6_LYGHE</name>
<dbReference type="AlphaFoldDB" id="A0A0K8SBE6"/>
<protein>
    <submittedName>
        <fullName evidence="2">Uncharacterized protein</fullName>
    </submittedName>
</protein>
<feature type="region of interest" description="Disordered" evidence="1">
    <location>
        <begin position="84"/>
        <end position="104"/>
    </location>
</feature>
<evidence type="ECO:0000256" key="1">
    <source>
        <dbReference type="SAM" id="MobiDB-lite"/>
    </source>
</evidence>